<sequence>MTFTLDDAIRIAKEAHGTQVDKSGRPYIGHPIRVMGKVDGNHEKMAAVLHDVIEDTHVTAEDLRKAGCPEPVVTSVIALSKTKGEPMPDYLARVATDPVAVVVKRADIADNSDPLRMSALPVETQERLRVKYADALELLDELTR</sequence>
<accession>A0ABW3M848</accession>
<gene>
    <name evidence="1" type="ORF">ACFQ1S_05840</name>
</gene>
<keyword evidence="2" id="KW-1185">Reference proteome</keyword>
<reference evidence="2" key="1">
    <citation type="journal article" date="2019" name="Int. J. Syst. Evol. Microbiol.">
        <title>The Global Catalogue of Microorganisms (GCM) 10K type strain sequencing project: providing services to taxonomists for standard genome sequencing and annotation.</title>
        <authorList>
            <consortium name="The Broad Institute Genomics Platform"/>
            <consortium name="The Broad Institute Genome Sequencing Center for Infectious Disease"/>
            <person name="Wu L."/>
            <person name="Ma J."/>
        </authorList>
    </citation>
    <scope>NUCLEOTIDE SEQUENCE [LARGE SCALE GENOMIC DNA]</scope>
    <source>
        <strain evidence="2">JCM 31486</strain>
    </source>
</reference>
<dbReference type="Gene3D" id="1.10.3210.10">
    <property type="entry name" value="Hypothetical protein af1432"/>
    <property type="match status" value="1"/>
</dbReference>
<organism evidence="1 2">
    <name type="scientific">Kibdelosporangium lantanae</name>
    <dbReference type="NCBI Taxonomy" id="1497396"/>
    <lineage>
        <taxon>Bacteria</taxon>
        <taxon>Bacillati</taxon>
        <taxon>Actinomycetota</taxon>
        <taxon>Actinomycetes</taxon>
        <taxon>Pseudonocardiales</taxon>
        <taxon>Pseudonocardiaceae</taxon>
        <taxon>Kibdelosporangium</taxon>
    </lineage>
</organism>
<protein>
    <submittedName>
        <fullName evidence="1">Phosphohydrolase</fullName>
    </submittedName>
</protein>
<dbReference type="Proteomes" id="UP001597045">
    <property type="component" value="Unassembled WGS sequence"/>
</dbReference>
<proteinExistence type="predicted"/>
<name>A0ABW3M848_9PSEU</name>
<comment type="caution">
    <text evidence="1">The sequence shown here is derived from an EMBL/GenBank/DDBJ whole genome shotgun (WGS) entry which is preliminary data.</text>
</comment>
<dbReference type="SUPFAM" id="SSF109604">
    <property type="entry name" value="HD-domain/PDEase-like"/>
    <property type="match status" value="1"/>
</dbReference>
<dbReference type="EMBL" id="JBHTIS010000218">
    <property type="protein sequence ID" value="MFD1045145.1"/>
    <property type="molecule type" value="Genomic_DNA"/>
</dbReference>
<evidence type="ECO:0000313" key="2">
    <source>
        <dbReference type="Proteomes" id="UP001597045"/>
    </source>
</evidence>
<evidence type="ECO:0000313" key="1">
    <source>
        <dbReference type="EMBL" id="MFD1045145.1"/>
    </source>
</evidence>